<reference evidence="5 6" key="1">
    <citation type="submission" date="2019-06" db="EMBL/GenBank/DDBJ databases">
        <title>Whole genome shotgun sequence of Pseudonocardia hydrocarbonoxydans NBRC 14498.</title>
        <authorList>
            <person name="Hosoyama A."/>
            <person name="Uohara A."/>
            <person name="Ohji S."/>
            <person name="Ichikawa N."/>
        </authorList>
    </citation>
    <scope>NUCLEOTIDE SEQUENCE [LARGE SCALE GENOMIC DNA]</scope>
    <source>
        <strain evidence="5 6">NBRC 14498</strain>
    </source>
</reference>
<name>A0A4Y3WRA8_9PSEU</name>
<dbReference type="Pfam" id="PF12727">
    <property type="entry name" value="PBP_like"/>
    <property type="match status" value="1"/>
</dbReference>
<comment type="caution">
    <text evidence="5">The sequence shown here is derived from an EMBL/GenBank/DDBJ whole genome shotgun (WGS) entry which is preliminary data.</text>
</comment>
<evidence type="ECO:0000259" key="4">
    <source>
        <dbReference type="PROSITE" id="PS50949"/>
    </source>
</evidence>
<feature type="domain" description="HTH gntR-type" evidence="4">
    <location>
        <begin position="1"/>
        <end position="69"/>
    </location>
</feature>
<sequence>MTRYREICTDLAGRIGTGELAPGAELPAVRELAHRFDTTASTVGRAQRELADAGVIVTADRRRARVATRGQVAARRYLHPDLVFCLAGSDDPALDLVTRTLGRAVRTVGATGSFDGLRAVRQGRADGAAVHLLHHTGVYNAPFARGLLRGRGPHLIHLWRREQGLIVPPGNPRGLTTAADLAPLRIARRHHGTGTRILLDRLLLAAGHDPDTLRGPEIGSHLEVALSVASGAVDAGFGVRSAAHDLDLDFVPLATEDYEIVLGSAAIDAAAPLIAALHEPALRSAVAELGGYDLTRGGAVTDLDAAT</sequence>
<dbReference type="PANTHER" id="PTHR38431:SF1">
    <property type="entry name" value="BLL2305 PROTEIN"/>
    <property type="match status" value="1"/>
</dbReference>
<evidence type="ECO:0000256" key="2">
    <source>
        <dbReference type="ARBA" id="ARBA00023125"/>
    </source>
</evidence>
<dbReference type="PROSITE" id="PS50949">
    <property type="entry name" value="HTH_GNTR"/>
    <property type="match status" value="1"/>
</dbReference>
<dbReference type="InterPro" id="IPR024370">
    <property type="entry name" value="PBP_domain"/>
</dbReference>
<dbReference type="Proteomes" id="UP000320338">
    <property type="component" value="Unassembled WGS sequence"/>
</dbReference>
<evidence type="ECO:0000313" key="6">
    <source>
        <dbReference type="Proteomes" id="UP000320338"/>
    </source>
</evidence>
<dbReference type="SUPFAM" id="SSF46785">
    <property type="entry name" value="Winged helix' DNA-binding domain"/>
    <property type="match status" value="1"/>
</dbReference>
<protein>
    <recommendedName>
        <fullName evidence="4">HTH gntR-type domain-containing protein</fullName>
    </recommendedName>
</protein>
<dbReference type="AlphaFoldDB" id="A0A4Y3WRA8"/>
<dbReference type="SUPFAM" id="SSF53850">
    <property type="entry name" value="Periplasmic binding protein-like II"/>
    <property type="match status" value="1"/>
</dbReference>
<keyword evidence="2" id="KW-0238">DNA-binding</keyword>
<dbReference type="GO" id="GO:0003700">
    <property type="term" value="F:DNA-binding transcription factor activity"/>
    <property type="evidence" value="ECO:0007669"/>
    <property type="project" value="InterPro"/>
</dbReference>
<dbReference type="Gene3D" id="3.40.190.10">
    <property type="entry name" value="Periplasmic binding protein-like II"/>
    <property type="match status" value="1"/>
</dbReference>
<dbReference type="Gene3D" id="1.10.10.10">
    <property type="entry name" value="Winged helix-like DNA-binding domain superfamily/Winged helix DNA-binding domain"/>
    <property type="match status" value="1"/>
</dbReference>
<evidence type="ECO:0000313" key="5">
    <source>
        <dbReference type="EMBL" id="GEC21413.1"/>
    </source>
</evidence>
<dbReference type="PANTHER" id="PTHR38431">
    <property type="entry name" value="BLL2305 PROTEIN"/>
    <property type="match status" value="1"/>
</dbReference>
<dbReference type="InterPro" id="IPR036388">
    <property type="entry name" value="WH-like_DNA-bd_sf"/>
</dbReference>
<dbReference type="EMBL" id="BJNG01000034">
    <property type="protein sequence ID" value="GEC21413.1"/>
    <property type="molecule type" value="Genomic_DNA"/>
</dbReference>
<dbReference type="SMART" id="SM00345">
    <property type="entry name" value="HTH_GNTR"/>
    <property type="match status" value="1"/>
</dbReference>
<dbReference type="OrthoDB" id="9805928at2"/>
<keyword evidence="1" id="KW-0805">Transcription regulation</keyword>
<gene>
    <name evidence="5" type="ORF">PHY01_36960</name>
</gene>
<dbReference type="GO" id="GO:0003677">
    <property type="term" value="F:DNA binding"/>
    <property type="evidence" value="ECO:0007669"/>
    <property type="project" value="UniProtKB-KW"/>
</dbReference>
<dbReference type="InterPro" id="IPR000524">
    <property type="entry name" value="Tscrpt_reg_HTH_GntR"/>
</dbReference>
<dbReference type="Pfam" id="PF00392">
    <property type="entry name" value="GntR"/>
    <property type="match status" value="1"/>
</dbReference>
<accession>A0A4Y3WRA8</accession>
<keyword evidence="6" id="KW-1185">Reference proteome</keyword>
<proteinExistence type="predicted"/>
<keyword evidence="3" id="KW-0804">Transcription</keyword>
<dbReference type="RefSeq" id="WP_141280229.1">
    <property type="nucleotide sequence ID" value="NZ_BAAARZ010000005.1"/>
</dbReference>
<evidence type="ECO:0000256" key="3">
    <source>
        <dbReference type="ARBA" id="ARBA00023163"/>
    </source>
</evidence>
<organism evidence="5 6">
    <name type="scientific">Pseudonocardia hydrocarbonoxydans</name>
    <dbReference type="NCBI Taxonomy" id="76726"/>
    <lineage>
        <taxon>Bacteria</taxon>
        <taxon>Bacillati</taxon>
        <taxon>Actinomycetota</taxon>
        <taxon>Actinomycetes</taxon>
        <taxon>Pseudonocardiales</taxon>
        <taxon>Pseudonocardiaceae</taxon>
        <taxon>Pseudonocardia</taxon>
    </lineage>
</organism>
<dbReference type="InterPro" id="IPR036390">
    <property type="entry name" value="WH_DNA-bd_sf"/>
</dbReference>
<evidence type="ECO:0000256" key="1">
    <source>
        <dbReference type="ARBA" id="ARBA00023015"/>
    </source>
</evidence>